<dbReference type="PANTHER" id="PTHR45786:SF66">
    <property type="entry name" value="HOOK MOTIF PROTEIN, PUTATIVE-RELATED"/>
    <property type="match status" value="1"/>
</dbReference>
<name>A0A2K3L0C4_TRIPR</name>
<keyword evidence="2" id="KW-0067">ATP-binding</keyword>
<feature type="compositionally biased region" description="Polar residues" evidence="1">
    <location>
        <begin position="69"/>
        <end position="80"/>
    </location>
</feature>
<keyword evidence="2" id="KW-0378">Hydrolase</keyword>
<keyword evidence="2" id="KW-0547">Nucleotide-binding</keyword>
<accession>A0A2K3L0C4</accession>
<gene>
    <name evidence="2" type="ORF">L195_g027877</name>
</gene>
<proteinExistence type="predicted"/>
<feature type="region of interest" description="Disordered" evidence="1">
    <location>
        <begin position="134"/>
        <end position="169"/>
    </location>
</feature>
<evidence type="ECO:0000256" key="1">
    <source>
        <dbReference type="SAM" id="MobiDB-lite"/>
    </source>
</evidence>
<feature type="region of interest" description="Disordered" evidence="1">
    <location>
        <begin position="61"/>
        <end position="80"/>
    </location>
</feature>
<evidence type="ECO:0000313" key="3">
    <source>
        <dbReference type="Proteomes" id="UP000236291"/>
    </source>
</evidence>
<keyword evidence="2" id="KW-0347">Helicase</keyword>
<feature type="region of interest" description="Disordered" evidence="1">
    <location>
        <begin position="1"/>
        <end position="48"/>
    </location>
</feature>
<feature type="compositionally biased region" description="Polar residues" evidence="1">
    <location>
        <begin position="33"/>
        <end position="48"/>
    </location>
</feature>
<dbReference type="GO" id="GO:0004386">
    <property type="term" value="F:helicase activity"/>
    <property type="evidence" value="ECO:0007669"/>
    <property type="project" value="UniProtKB-KW"/>
</dbReference>
<dbReference type="STRING" id="57577.A0A2K3L0C4"/>
<dbReference type="AlphaFoldDB" id="A0A2K3L0C4"/>
<reference evidence="2 3" key="1">
    <citation type="journal article" date="2014" name="Am. J. Bot.">
        <title>Genome assembly and annotation for red clover (Trifolium pratense; Fabaceae).</title>
        <authorList>
            <person name="Istvanek J."/>
            <person name="Jaros M."/>
            <person name="Krenek A."/>
            <person name="Repkova J."/>
        </authorList>
    </citation>
    <scope>NUCLEOTIDE SEQUENCE [LARGE SCALE GENOMIC DNA]</scope>
    <source>
        <strain evidence="3">cv. Tatra</strain>
        <tissue evidence="2">Young leaves</tissue>
    </source>
</reference>
<evidence type="ECO:0000313" key="2">
    <source>
        <dbReference type="EMBL" id="PNX71990.1"/>
    </source>
</evidence>
<dbReference type="Proteomes" id="UP000236291">
    <property type="component" value="Unassembled WGS sequence"/>
</dbReference>
<dbReference type="EMBL" id="ASHM01024058">
    <property type="protein sequence ID" value="PNX71990.1"/>
    <property type="molecule type" value="Genomic_DNA"/>
</dbReference>
<protein>
    <submittedName>
        <fullName evidence="2">Helicase-like protein</fullName>
    </submittedName>
</protein>
<feature type="compositionally biased region" description="Polar residues" evidence="1">
    <location>
        <begin position="134"/>
        <end position="156"/>
    </location>
</feature>
<dbReference type="PANTHER" id="PTHR45786">
    <property type="entry name" value="DNA BINDING PROTEIN-LIKE"/>
    <property type="match status" value="1"/>
</dbReference>
<reference evidence="2 3" key="2">
    <citation type="journal article" date="2017" name="Front. Plant Sci.">
        <title>Gene Classification and Mining of Molecular Markers Useful in Red Clover (Trifolium pratense) Breeding.</title>
        <authorList>
            <person name="Istvanek J."/>
            <person name="Dluhosova J."/>
            <person name="Dluhos P."/>
            <person name="Patkova L."/>
            <person name="Nedelnik J."/>
            <person name="Repkova J."/>
        </authorList>
    </citation>
    <scope>NUCLEOTIDE SEQUENCE [LARGE SCALE GENOMIC DNA]</scope>
    <source>
        <strain evidence="3">cv. Tatra</strain>
        <tissue evidence="2">Young leaves</tissue>
    </source>
</reference>
<comment type="caution">
    <text evidence="2">The sequence shown here is derived from an EMBL/GenBank/DDBJ whole genome shotgun (WGS) entry which is preliminary data.</text>
</comment>
<feature type="compositionally biased region" description="Acidic residues" evidence="1">
    <location>
        <begin position="157"/>
        <end position="168"/>
    </location>
</feature>
<sequence>MDNQKNLRQKRKAVVDNKKKSAKKPTPPKRSSTNETKTPLANVTNTSNIDVNLINPTHIHTHPSTSTIASQNSNFNVPSQTPPSQIVFPLASSNFIRNWNATLRQIASNEPNPAFGNMRPNHIEEINQQVHTVQKEATNNSTKPAEDNCSSDGQSASDDEQDIEDDDQQGYFDIGDPIWECQQCGAFMWYQERKNKRKDSITPQFQLCCHGGKAQLPLLDQPPELLQHLLFNYHSADSKNYQAHTRIYNSMFAFTSPGMKLDERKRIGKGPPTLRIQGQVCHRIGSMLPVEGQPPKFAQLYIYDTENEIKNRMQNFSNIKDLDANIVHKLKVMLDEHNVHARSFRMAKQTLQNNFFQDLKFKLISERTTDGRIYNKPTVSEVAALIVGDIDSAAERDIIMHKRSGQAFNLDIGMKLR</sequence>
<organism evidence="2 3">
    <name type="scientific">Trifolium pratense</name>
    <name type="common">Red clover</name>
    <dbReference type="NCBI Taxonomy" id="57577"/>
    <lineage>
        <taxon>Eukaryota</taxon>
        <taxon>Viridiplantae</taxon>
        <taxon>Streptophyta</taxon>
        <taxon>Embryophyta</taxon>
        <taxon>Tracheophyta</taxon>
        <taxon>Spermatophyta</taxon>
        <taxon>Magnoliopsida</taxon>
        <taxon>eudicotyledons</taxon>
        <taxon>Gunneridae</taxon>
        <taxon>Pentapetalae</taxon>
        <taxon>rosids</taxon>
        <taxon>fabids</taxon>
        <taxon>Fabales</taxon>
        <taxon>Fabaceae</taxon>
        <taxon>Papilionoideae</taxon>
        <taxon>50 kb inversion clade</taxon>
        <taxon>NPAAA clade</taxon>
        <taxon>Hologalegina</taxon>
        <taxon>IRL clade</taxon>
        <taxon>Trifolieae</taxon>
        <taxon>Trifolium</taxon>
    </lineage>
</organism>